<dbReference type="Proteomes" id="UP000266861">
    <property type="component" value="Unassembled WGS sequence"/>
</dbReference>
<organism evidence="2 3">
    <name type="scientific">Diversispora epigaea</name>
    <dbReference type="NCBI Taxonomy" id="1348612"/>
    <lineage>
        <taxon>Eukaryota</taxon>
        <taxon>Fungi</taxon>
        <taxon>Fungi incertae sedis</taxon>
        <taxon>Mucoromycota</taxon>
        <taxon>Glomeromycotina</taxon>
        <taxon>Glomeromycetes</taxon>
        <taxon>Diversisporales</taxon>
        <taxon>Diversisporaceae</taxon>
        <taxon>Diversispora</taxon>
    </lineage>
</organism>
<sequence length="97" mass="11600">MKEDVVTYKDRLYYGFELAEFIFKMTNTNLWFLVKDSTRELADDLLEVCNYFVKNNRMRSTKNIRKQKQAQGKKNKNDKQKETAGAETLMKWFGTTR</sequence>
<evidence type="ECO:0000313" key="3">
    <source>
        <dbReference type="Proteomes" id="UP000266861"/>
    </source>
</evidence>
<gene>
    <name evidence="2" type="ORF">Glove_709g10</name>
</gene>
<evidence type="ECO:0000313" key="2">
    <source>
        <dbReference type="EMBL" id="RHZ44767.1"/>
    </source>
</evidence>
<dbReference type="EMBL" id="PQFF01000565">
    <property type="protein sequence ID" value="RHZ44767.1"/>
    <property type="molecule type" value="Genomic_DNA"/>
</dbReference>
<keyword evidence="3" id="KW-1185">Reference proteome</keyword>
<dbReference type="AlphaFoldDB" id="A0A397G2B4"/>
<feature type="compositionally biased region" description="Basic residues" evidence="1">
    <location>
        <begin position="61"/>
        <end position="74"/>
    </location>
</feature>
<accession>A0A397G2B4</accession>
<reference evidence="2 3" key="1">
    <citation type="submission" date="2018-08" db="EMBL/GenBank/DDBJ databases">
        <title>Genome and evolution of the arbuscular mycorrhizal fungus Diversispora epigaea (formerly Glomus versiforme) and its bacterial endosymbionts.</title>
        <authorList>
            <person name="Sun X."/>
            <person name="Fei Z."/>
            <person name="Harrison M."/>
        </authorList>
    </citation>
    <scope>NUCLEOTIDE SEQUENCE [LARGE SCALE GENOMIC DNA]</scope>
    <source>
        <strain evidence="2 3">IT104</strain>
    </source>
</reference>
<protein>
    <submittedName>
        <fullName evidence="2">Uncharacterized protein</fullName>
    </submittedName>
</protein>
<evidence type="ECO:0000256" key="1">
    <source>
        <dbReference type="SAM" id="MobiDB-lite"/>
    </source>
</evidence>
<name>A0A397G2B4_9GLOM</name>
<feature type="compositionally biased region" description="Basic and acidic residues" evidence="1">
    <location>
        <begin position="75"/>
        <end position="84"/>
    </location>
</feature>
<proteinExistence type="predicted"/>
<feature type="region of interest" description="Disordered" evidence="1">
    <location>
        <begin position="61"/>
        <end position="97"/>
    </location>
</feature>
<comment type="caution">
    <text evidence="2">The sequence shown here is derived from an EMBL/GenBank/DDBJ whole genome shotgun (WGS) entry which is preliminary data.</text>
</comment>